<dbReference type="GO" id="GO:0004016">
    <property type="term" value="F:adenylate cyclase activity"/>
    <property type="evidence" value="ECO:0007669"/>
    <property type="project" value="UniProtKB-ARBA"/>
</dbReference>
<dbReference type="OrthoDB" id="54411at2"/>
<accession>A0A1I4J4H4</accession>
<dbReference type="PANTHER" id="PTHR43081:SF1">
    <property type="entry name" value="ADENYLATE CYCLASE, TERMINAL-DIFFERENTIATION SPECIFIC"/>
    <property type="match status" value="1"/>
</dbReference>
<dbReference type="Proteomes" id="UP000199144">
    <property type="component" value="Unassembled WGS sequence"/>
</dbReference>
<dbReference type="STRING" id="254406.SAMN04488042_101868"/>
<sequence>MSDVRPSPELLAVARRWFDAVPNRRAREIGNLMSESPHLTFVGTDEDELWTGRAVRDGVADFFGAVPDFARQDEIFGAAYECGTVGWAIFTHEVSFLNDPSEVFFVRNTLVFTLEHGTWRIIHRHGSVPYPNADFTGADQSAIADLVAAAQEGFALDQREGFATVMFTDIVNSARIASVMGDRLWSAEIARHFDTLRRIIEQGGGQFVKSLGDGTMSSFAAPTAALQAARAIQTAVEQSDGPSITLRVGIHSGPVVQTEADFFGSVVNKAARIAASAGAREIRVSDATRTMVGDRSGLAFDAPASVALKGFEGEHLVYRLEWST</sequence>
<dbReference type="SUPFAM" id="SSF55073">
    <property type="entry name" value="Nucleotide cyclase"/>
    <property type="match status" value="1"/>
</dbReference>
<keyword evidence="3" id="KW-1185">Reference proteome</keyword>
<dbReference type="SUPFAM" id="SSF54427">
    <property type="entry name" value="NTF2-like"/>
    <property type="match status" value="1"/>
</dbReference>
<feature type="domain" description="Guanylate cyclase" evidence="1">
    <location>
        <begin position="164"/>
        <end position="274"/>
    </location>
</feature>
<organism evidence="2 3">
    <name type="scientific">Shimia aestuarii</name>
    <dbReference type="NCBI Taxonomy" id="254406"/>
    <lineage>
        <taxon>Bacteria</taxon>
        <taxon>Pseudomonadati</taxon>
        <taxon>Pseudomonadota</taxon>
        <taxon>Alphaproteobacteria</taxon>
        <taxon>Rhodobacterales</taxon>
        <taxon>Roseobacteraceae</taxon>
    </lineage>
</organism>
<protein>
    <submittedName>
        <fullName evidence="2">Adenylate cyclase, class 3</fullName>
    </submittedName>
</protein>
<reference evidence="2 3" key="1">
    <citation type="submission" date="2016-10" db="EMBL/GenBank/DDBJ databases">
        <authorList>
            <person name="de Groot N.N."/>
        </authorList>
    </citation>
    <scope>NUCLEOTIDE SEQUENCE [LARGE SCALE GENOMIC DNA]</scope>
    <source>
        <strain evidence="2 3">DSM 15283</strain>
    </source>
</reference>
<dbReference type="SMART" id="SM00044">
    <property type="entry name" value="CYCc"/>
    <property type="match status" value="1"/>
</dbReference>
<dbReference type="InterPro" id="IPR029787">
    <property type="entry name" value="Nucleotide_cyclase"/>
</dbReference>
<name>A0A1I4J4H4_9RHOB</name>
<dbReference type="EMBL" id="FOTQ01000001">
    <property type="protein sequence ID" value="SFL61460.1"/>
    <property type="molecule type" value="Genomic_DNA"/>
</dbReference>
<dbReference type="InterPro" id="IPR001054">
    <property type="entry name" value="A/G_cyclase"/>
</dbReference>
<dbReference type="Gene3D" id="3.10.450.50">
    <property type="match status" value="1"/>
</dbReference>
<evidence type="ECO:0000259" key="1">
    <source>
        <dbReference type="PROSITE" id="PS50125"/>
    </source>
</evidence>
<proteinExistence type="predicted"/>
<dbReference type="Gene3D" id="3.30.70.1230">
    <property type="entry name" value="Nucleotide cyclase"/>
    <property type="match status" value="1"/>
</dbReference>
<dbReference type="AlphaFoldDB" id="A0A1I4J4H4"/>
<dbReference type="RefSeq" id="WP_093091190.1">
    <property type="nucleotide sequence ID" value="NZ_FOTQ01000001.1"/>
</dbReference>
<dbReference type="PROSITE" id="PS50125">
    <property type="entry name" value="GUANYLATE_CYCLASE_2"/>
    <property type="match status" value="1"/>
</dbReference>
<evidence type="ECO:0000313" key="2">
    <source>
        <dbReference type="EMBL" id="SFL61460.1"/>
    </source>
</evidence>
<dbReference type="InterPro" id="IPR037401">
    <property type="entry name" value="SnoaL-like"/>
</dbReference>
<dbReference type="GO" id="GO:0035556">
    <property type="term" value="P:intracellular signal transduction"/>
    <property type="evidence" value="ECO:0007669"/>
    <property type="project" value="InterPro"/>
</dbReference>
<dbReference type="InterPro" id="IPR050697">
    <property type="entry name" value="Adenylyl/Guanylyl_Cyclase_3/4"/>
</dbReference>
<dbReference type="PANTHER" id="PTHR43081">
    <property type="entry name" value="ADENYLATE CYCLASE, TERMINAL-DIFFERENTIATION SPECIFIC-RELATED"/>
    <property type="match status" value="1"/>
</dbReference>
<evidence type="ECO:0000313" key="3">
    <source>
        <dbReference type="Proteomes" id="UP000199144"/>
    </source>
</evidence>
<gene>
    <name evidence="2" type="ORF">SAMN04488042_101868</name>
</gene>
<dbReference type="Pfam" id="PF13474">
    <property type="entry name" value="SnoaL_3"/>
    <property type="match status" value="1"/>
</dbReference>
<dbReference type="InterPro" id="IPR032710">
    <property type="entry name" value="NTF2-like_dom_sf"/>
</dbReference>
<dbReference type="Pfam" id="PF00211">
    <property type="entry name" value="Guanylate_cyc"/>
    <property type="match status" value="1"/>
</dbReference>
<dbReference type="GO" id="GO:0009190">
    <property type="term" value="P:cyclic nucleotide biosynthetic process"/>
    <property type="evidence" value="ECO:0007669"/>
    <property type="project" value="InterPro"/>
</dbReference>
<dbReference type="CDD" id="cd07302">
    <property type="entry name" value="CHD"/>
    <property type="match status" value="1"/>
</dbReference>